<name>A0A3S1AQX0_ELYCH</name>
<dbReference type="Proteomes" id="UP000271974">
    <property type="component" value="Unassembled WGS sequence"/>
</dbReference>
<evidence type="ECO:0000256" key="1">
    <source>
        <dbReference type="SAM" id="MobiDB-lite"/>
    </source>
</evidence>
<keyword evidence="4" id="KW-1185">Reference proteome</keyword>
<evidence type="ECO:0000256" key="2">
    <source>
        <dbReference type="SAM" id="Phobius"/>
    </source>
</evidence>
<feature type="transmembrane region" description="Helical" evidence="2">
    <location>
        <begin position="188"/>
        <end position="217"/>
    </location>
</feature>
<feature type="transmembrane region" description="Helical" evidence="2">
    <location>
        <begin position="261"/>
        <end position="280"/>
    </location>
</feature>
<accession>A0A3S1AQX0</accession>
<organism evidence="3 4">
    <name type="scientific">Elysia chlorotica</name>
    <name type="common">Eastern emerald elysia</name>
    <name type="synonym">Sea slug</name>
    <dbReference type="NCBI Taxonomy" id="188477"/>
    <lineage>
        <taxon>Eukaryota</taxon>
        <taxon>Metazoa</taxon>
        <taxon>Spiralia</taxon>
        <taxon>Lophotrochozoa</taxon>
        <taxon>Mollusca</taxon>
        <taxon>Gastropoda</taxon>
        <taxon>Heterobranchia</taxon>
        <taxon>Euthyneura</taxon>
        <taxon>Panpulmonata</taxon>
        <taxon>Sacoglossa</taxon>
        <taxon>Placobranchoidea</taxon>
        <taxon>Plakobranchidae</taxon>
        <taxon>Elysia</taxon>
    </lineage>
</organism>
<feature type="compositionally biased region" description="Basic and acidic residues" evidence="1">
    <location>
        <begin position="308"/>
        <end position="319"/>
    </location>
</feature>
<keyword evidence="2" id="KW-1133">Transmembrane helix</keyword>
<gene>
    <name evidence="3" type="ORF">EGW08_022688</name>
</gene>
<comment type="caution">
    <text evidence="3">The sequence shown here is derived from an EMBL/GenBank/DDBJ whole genome shotgun (WGS) entry which is preliminary data.</text>
</comment>
<keyword evidence="2" id="KW-0812">Transmembrane</keyword>
<sequence length="338" mass="37666">MVQFRNSYFPGKEACEQTALENSETQSPLKGARGESAGSNITKDDLFLGKDLKHLILRHNKSGDFFYSKIPNRLSEADLYGNGGLDLQLEMPSGITTSTPQSCFLRWLLTVLHGITCLVSGFCCIFSLFGTLFSDHCLPYVVNKDGSFIESHFGFTTFCDGVISGLGFVFVVSLLMCGLVQCSINRTLLMVLSVFLTVCMFACSVVAGSMFTIHYAVWCDSISQNLDSRHVKCDDAAKQFDLLHKATSMQTFETQMELQQISAWTLFPLTFITLLCYSLAMRWGHMPSSNEGDPPPRGFYQYLATQNDSERESNRDSDSNRPQSDACDESSPFLNNEL</sequence>
<evidence type="ECO:0000313" key="3">
    <source>
        <dbReference type="EMBL" id="RUS69550.1"/>
    </source>
</evidence>
<reference evidence="3 4" key="1">
    <citation type="submission" date="2019-01" db="EMBL/GenBank/DDBJ databases">
        <title>A draft genome assembly of the solar-powered sea slug Elysia chlorotica.</title>
        <authorList>
            <person name="Cai H."/>
            <person name="Li Q."/>
            <person name="Fang X."/>
            <person name="Li J."/>
            <person name="Curtis N.E."/>
            <person name="Altenburger A."/>
            <person name="Shibata T."/>
            <person name="Feng M."/>
            <person name="Maeda T."/>
            <person name="Schwartz J.A."/>
            <person name="Shigenobu S."/>
            <person name="Lundholm N."/>
            <person name="Nishiyama T."/>
            <person name="Yang H."/>
            <person name="Hasebe M."/>
            <person name="Li S."/>
            <person name="Pierce S.K."/>
            <person name="Wang J."/>
        </authorList>
    </citation>
    <scope>NUCLEOTIDE SEQUENCE [LARGE SCALE GENOMIC DNA]</scope>
    <source>
        <strain evidence="3">EC2010</strain>
        <tissue evidence="3">Whole organism of an adult</tissue>
    </source>
</reference>
<evidence type="ECO:0000313" key="4">
    <source>
        <dbReference type="Proteomes" id="UP000271974"/>
    </source>
</evidence>
<dbReference type="AlphaFoldDB" id="A0A3S1AQX0"/>
<feature type="transmembrane region" description="Helical" evidence="2">
    <location>
        <begin position="153"/>
        <end position="176"/>
    </location>
</feature>
<keyword evidence="2" id="KW-0472">Membrane</keyword>
<dbReference type="OrthoDB" id="10267719at2759"/>
<feature type="transmembrane region" description="Helical" evidence="2">
    <location>
        <begin position="107"/>
        <end position="133"/>
    </location>
</feature>
<feature type="region of interest" description="Disordered" evidence="1">
    <location>
        <begin position="290"/>
        <end position="338"/>
    </location>
</feature>
<protein>
    <submittedName>
        <fullName evidence="3">Uncharacterized protein</fullName>
    </submittedName>
</protein>
<proteinExistence type="predicted"/>
<dbReference type="EMBL" id="RQTK01001643">
    <property type="protein sequence ID" value="RUS69550.1"/>
    <property type="molecule type" value="Genomic_DNA"/>
</dbReference>